<keyword evidence="2" id="KW-0732">Signal</keyword>
<dbReference type="AlphaFoldDB" id="A0A2N5DMM4"/>
<proteinExistence type="predicted"/>
<dbReference type="EMBL" id="PJRS01000016">
    <property type="protein sequence ID" value="PLR27287.1"/>
    <property type="molecule type" value="Genomic_DNA"/>
</dbReference>
<organism evidence="3 4">
    <name type="scientific">Caulobacter zeae</name>
    <dbReference type="NCBI Taxonomy" id="2055137"/>
    <lineage>
        <taxon>Bacteria</taxon>
        <taxon>Pseudomonadati</taxon>
        <taxon>Pseudomonadota</taxon>
        <taxon>Alphaproteobacteria</taxon>
        <taxon>Caulobacterales</taxon>
        <taxon>Caulobacteraceae</taxon>
        <taxon>Caulobacter</taxon>
    </lineage>
</organism>
<reference evidence="3 4" key="1">
    <citation type="submission" date="2017-12" db="EMBL/GenBank/DDBJ databases">
        <title>The genome sequence of Caulobacter sp. 410.</title>
        <authorList>
            <person name="Gao J."/>
            <person name="Mao X."/>
            <person name="Sun J."/>
        </authorList>
    </citation>
    <scope>NUCLEOTIDE SEQUENCE [LARGE SCALE GENOMIC DNA]</scope>
    <source>
        <strain evidence="3 4">410</strain>
    </source>
</reference>
<accession>A0A2N5DMM4</accession>
<evidence type="ECO:0000256" key="2">
    <source>
        <dbReference type="SAM" id="SignalP"/>
    </source>
</evidence>
<comment type="caution">
    <text evidence="3">The sequence shown here is derived from an EMBL/GenBank/DDBJ whole genome shotgun (WGS) entry which is preliminary data.</text>
</comment>
<dbReference type="Proteomes" id="UP000234479">
    <property type="component" value="Unassembled WGS sequence"/>
</dbReference>
<dbReference type="OrthoDB" id="8445713at2"/>
<evidence type="ECO:0000256" key="1">
    <source>
        <dbReference type="SAM" id="MobiDB-lite"/>
    </source>
</evidence>
<feature type="chain" id="PRO_5014730124" evidence="2">
    <location>
        <begin position="24"/>
        <end position="248"/>
    </location>
</feature>
<evidence type="ECO:0000313" key="4">
    <source>
        <dbReference type="Proteomes" id="UP000234479"/>
    </source>
</evidence>
<dbReference type="InterPro" id="IPR046505">
    <property type="entry name" value="DUF6683"/>
</dbReference>
<dbReference type="RefSeq" id="WP_101717456.1">
    <property type="nucleotide sequence ID" value="NZ_PJRS01000016.1"/>
</dbReference>
<feature type="region of interest" description="Disordered" evidence="1">
    <location>
        <begin position="51"/>
        <end position="75"/>
    </location>
</feature>
<sequence length="248" mass="27156">MSARPTVAIALTLYLALASPAFSQDIPAPFEGLMLQEMHRTVMDDLRERNLGIRGNSPARPRATTARRAAAGQTVSTAYRPSPQVSAKVRAQFAQHMTRQTGPEGGRKVAAAMQARDPVRNWAQLVAADGLRPGDAADALAGYWVLNWMIANRGDNNRVQTLAVRDQVRAIMTSNPAYARLSEAQRQEFAEVLMLNFLVQQAAYVDALKRGDQAALQRLGDAAVARFKGEMGVDLRRLRLTERGFAKG</sequence>
<feature type="compositionally biased region" description="Low complexity" evidence="1">
    <location>
        <begin position="58"/>
        <end position="71"/>
    </location>
</feature>
<evidence type="ECO:0000313" key="3">
    <source>
        <dbReference type="EMBL" id="PLR27287.1"/>
    </source>
</evidence>
<dbReference type="Pfam" id="PF20388">
    <property type="entry name" value="DUF6683"/>
    <property type="match status" value="1"/>
</dbReference>
<gene>
    <name evidence="3" type="ORF">SGCZBJ_07770</name>
</gene>
<protein>
    <submittedName>
        <fullName evidence="3">Uncharacterized protein</fullName>
    </submittedName>
</protein>
<name>A0A2N5DMM4_9CAUL</name>
<feature type="signal peptide" evidence="2">
    <location>
        <begin position="1"/>
        <end position="23"/>
    </location>
</feature>
<keyword evidence="4" id="KW-1185">Reference proteome</keyword>